<evidence type="ECO:0000313" key="1">
    <source>
        <dbReference type="EMBL" id="CAG9949008.1"/>
    </source>
</evidence>
<reference evidence="1" key="2">
    <citation type="submission" date="2021-10" db="EMBL/GenBank/DDBJ databases">
        <authorList>
            <person name="Piombo E."/>
        </authorList>
    </citation>
    <scope>NUCLEOTIDE SEQUENCE</scope>
</reference>
<keyword evidence="2" id="KW-1185">Reference proteome</keyword>
<gene>
    <name evidence="1" type="ORF">CRV2_00016110</name>
</gene>
<proteinExistence type="predicted"/>
<comment type="caution">
    <text evidence="1">The sequence shown here is derived from an EMBL/GenBank/DDBJ whole genome shotgun (WGS) entry which is preliminary data.</text>
</comment>
<dbReference type="EMBL" id="CADEHS020000052">
    <property type="protein sequence ID" value="CAG9949008.1"/>
    <property type="molecule type" value="Genomic_DNA"/>
</dbReference>
<name>A0ACA9U8I9_BIOOC</name>
<reference evidence="1" key="1">
    <citation type="submission" date="2020-04" db="EMBL/GenBank/DDBJ databases">
        <authorList>
            <person name="Broberg M."/>
        </authorList>
    </citation>
    <scope>NUCLEOTIDE SEQUENCE</scope>
</reference>
<accession>A0ACA9U8I9</accession>
<organism evidence="1 2">
    <name type="scientific">Clonostachys rosea f. rosea IK726</name>
    <dbReference type="NCBI Taxonomy" id="1349383"/>
    <lineage>
        <taxon>Eukaryota</taxon>
        <taxon>Fungi</taxon>
        <taxon>Dikarya</taxon>
        <taxon>Ascomycota</taxon>
        <taxon>Pezizomycotina</taxon>
        <taxon>Sordariomycetes</taxon>
        <taxon>Hypocreomycetidae</taxon>
        <taxon>Hypocreales</taxon>
        <taxon>Bionectriaceae</taxon>
        <taxon>Clonostachys</taxon>
    </lineage>
</organism>
<evidence type="ECO:0000313" key="2">
    <source>
        <dbReference type="Proteomes" id="UP000836387"/>
    </source>
</evidence>
<protein>
    <submittedName>
        <fullName evidence="1">Uncharacterized protein</fullName>
    </submittedName>
</protein>
<dbReference type="Proteomes" id="UP000836387">
    <property type="component" value="Unassembled WGS sequence"/>
</dbReference>
<sequence>MAISKPDYDAVVIGAGFSGIRSLWELTQNGLTAKCFEAGSDVGGAWYWNRYPGARTDSEAWAYALNFAPEVVNQWKYSERYPSQQEVQGYIRRIAAHYDLLGHIQFDTLVISAHFNEKENLWTITDKIGKATTCRYFIPATGPLSIAKKPPFSGLDSYKGEVYQASSWPKQNVDIRGKRVAVIGTGATGVQIIPKIARVAKQVTVFQRTPNYVLPGRNYFIDDHEADEIKQKYGDTLKKASVHPFGLAMDFTGKTADKVTDAKDIRQTLDSGWETGGFHYMFETFDDLFTSAESNENASEYIRQKIRAIVRDPETAELLCPHYPFLSKRPPCGHFYYEAYNRPNVRLVDVSKRQIEMYEKGIRLADGEEHEVDMIICALGYDAGVGALSEIDVRGLNNQSLGELWARKLQTFAGVLVPEFPNMFMVCGPHIPFGNMPVILDAQMDWIGKTIRHMEENKLGRIEVPEPTADSWGDHVEEAFQATLFSQSAKDVGAWFVGGNSPLFYFGGVANWVSWLDKEMEASWSKMQFTQPKGKLDVLVIGAGFGGCYSLHKLRKAGFKVHVYEAGTYLGGVWHWNRYPGARVDSEIPYYQFSLPELWRKWSWTERFPSGDELREYFKFVDERLDLSKDITFGAKVVRGEFDQVAARWTVETEVGWKATCKYLICATGSSFKPHYPAFNNLEKFKGRLIHSTDWPADADANIDGKKVAVIGSGATAIQCCQEISKRAEHMTTYIRTASISLPMVQRPLGELEQRIDKATYQRMFDYCRQTAAGLGYDRKFGSVFELSDAEREEFWEELWSRGGFNFNQANYRDFLVDKKAGELMYEFWAKKTRPRIKNRSKAAFLVPEKPPFLFGTKRSSLEQDYYECMDRDNVSIVDLKANPIQEFTEKGIVSQNGHEEQFDTVVMATGFDAMTGSLTNMNIKGTDGLTFKERWKNGVFTHLGLCSNGCPNMFLIYGPQAPTAFTNGPVFIESQVEVLLELLQKLEAEGVSSIEATRPAEEQWKQAIQEDAARTLLPLTDSWYMGANIPGKPREQLNYMRGIQTYISEIREALKDLKGFTVIHKIA</sequence>